<evidence type="ECO:0000256" key="5">
    <source>
        <dbReference type="ARBA" id="ARBA00023136"/>
    </source>
</evidence>
<proteinExistence type="predicted"/>
<evidence type="ECO:0000256" key="4">
    <source>
        <dbReference type="ARBA" id="ARBA00022989"/>
    </source>
</evidence>
<comment type="caution">
    <text evidence="9">The sequence shown here is derived from an EMBL/GenBank/DDBJ whole genome shotgun (WGS) entry which is preliminary data.</text>
</comment>
<feature type="transmembrane region" description="Helical" evidence="6">
    <location>
        <begin position="20"/>
        <end position="44"/>
    </location>
</feature>
<protein>
    <submittedName>
        <fullName evidence="9">ABC transporter permease</fullName>
    </submittedName>
</protein>
<dbReference type="InterPro" id="IPR025857">
    <property type="entry name" value="MacB_PCD"/>
</dbReference>
<feature type="domain" description="ABC3 transporter permease C-terminal" evidence="7">
    <location>
        <begin position="302"/>
        <end position="430"/>
    </location>
</feature>
<evidence type="ECO:0000313" key="10">
    <source>
        <dbReference type="Proteomes" id="UP000823862"/>
    </source>
</evidence>
<evidence type="ECO:0000259" key="7">
    <source>
        <dbReference type="Pfam" id="PF02687"/>
    </source>
</evidence>
<dbReference type="InterPro" id="IPR050250">
    <property type="entry name" value="Macrolide_Exporter_MacB"/>
</dbReference>
<feature type="transmembrane region" description="Helical" evidence="6">
    <location>
        <begin position="352"/>
        <end position="379"/>
    </location>
</feature>
<organism evidence="9 10">
    <name type="scientific">Candidatus Bacteroides avicola</name>
    <dbReference type="NCBI Taxonomy" id="2838468"/>
    <lineage>
        <taxon>Bacteria</taxon>
        <taxon>Pseudomonadati</taxon>
        <taxon>Bacteroidota</taxon>
        <taxon>Bacteroidia</taxon>
        <taxon>Bacteroidales</taxon>
        <taxon>Bacteroidaceae</taxon>
        <taxon>Bacteroides</taxon>
    </lineage>
</organism>
<feature type="transmembrane region" description="Helical" evidence="6">
    <location>
        <begin position="400"/>
        <end position="427"/>
    </location>
</feature>
<evidence type="ECO:0000256" key="3">
    <source>
        <dbReference type="ARBA" id="ARBA00022692"/>
    </source>
</evidence>
<keyword evidence="3 6" id="KW-0812">Transmembrane</keyword>
<feature type="domain" description="MacB-like periplasmic core" evidence="8">
    <location>
        <begin position="21"/>
        <end position="253"/>
    </location>
</feature>
<dbReference type="Proteomes" id="UP000823862">
    <property type="component" value="Unassembled WGS sequence"/>
</dbReference>
<dbReference type="PANTHER" id="PTHR30572">
    <property type="entry name" value="MEMBRANE COMPONENT OF TRANSPORTER-RELATED"/>
    <property type="match status" value="1"/>
</dbReference>
<evidence type="ECO:0000313" key="9">
    <source>
        <dbReference type="EMBL" id="HJA85618.1"/>
    </source>
</evidence>
<evidence type="ECO:0000259" key="8">
    <source>
        <dbReference type="Pfam" id="PF12704"/>
    </source>
</evidence>
<keyword evidence="2" id="KW-1003">Cell membrane</keyword>
<dbReference type="Pfam" id="PF02687">
    <property type="entry name" value="FtsX"/>
    <property type="match status" value="1"/>
</dbReference>
<keyword evidence="5 6" id="KW-0472">Membrane</keyword>
<sequence>MNTKLYLKQAWELLKQNRLFSTLYIVGTALAIAMTMMMAVIYYVRLAPVYPEERRATTLYMGGLKLSQTFDNGGWAWWTNGYSHRAVTEWFRPLEDAAVVSGYYNAWSGAAYVQRPDGREDEPVKVRLSDPEYFRLYTFRFKDGAAFTQDDFDGGMYRAVITDRLARLLFGADTGVTGRTFLMNYRTFTVCGVVEAPSKLMEHSYADMYAPYSIEKSLLDDNDEHAWEMGPLSITIAARDKEGIARIRQAIDEHIQRYNTSHQGENLTLGIQGGPRTHWQSVLESAAGSDGSMAKAVRQLLLIVLVLLLVPALNLSGLIASRMESRLAEMGIRKTFGAWRNTLLNMVLWENLLLTFIGGFIGLVTAWICLFLGRGWVFTILDSYATRVQSDAAYVSGEMLFAPLVFICALGLCLVLNLLSAFIPAWWSLRRPIVQSLYEKR</sequence>
<keyword evidence="4 6" id="KW-1133">Transmembrane helix</keyword>
<reference evidence="9" key="2">
    <citation type="submission" date="2021-04" db="EMBL/GenBank/DDBJ databases">
        <authorList>
            <person name="Gilroy R."/>
        </authorList>
    </citation>
    <scope>NUCLEOTIDE SEQUENCE</scope>
    <source>
        <strain evidence="9">ChiHjej12B11-9795</strain>
    </source>
</reference>
<feature type="transmembrane region" description="Helical" evidence="6">
    <location>
        <begin position="300"/>
        <end position="320"/>
    </location>
</feature>
<dbReference type="InterPro" id="IPR003838">
    <property type="entry name" value="ABC3_permease_C"/>
</dbReference>
<comment type="subcellular location">
    <subcellularLocation>
        <location evidence="1">Cell membrane</location>
        <topology evidence="1">Multi-pass membrane protein</topology>
    </subcellularLocation>
</comment>
<evidence type="ECO:0000256" key="2">
    <source>
        <dbReference type="ARBA" id="ARBA00022475"/>
    </source>
</evidence>
<dbReference type="GO" id="GO:0005886">
    <property type="term" value="C:plasma membrane"/>
    <property type="evidence" value="ECO:0007669"/>
    <property type="project" value="UniProtKB-SubCell"/>
</dbReference>
<dbReference type="GO" id="GO:0022857">
    <property type="term" value="F:transmembrane transporter activity"/>
    <property type="evidence" value="ECO:0007669"/>
    <property type="project" value="TreeGrafter"/>
</dbReference>
<dbReference type="PANTHER" id="PTHR30572:SF18">
    <property type="entry name" value="ABC-TYPE MACROLIDE FAMILY EXPORT SYSTEM PERMEASE COMPONENT 2"/>
    <property type="match status" value="1"/>
</dbReference>
<dbReference type="EMBL" id="DWZI01000032">
    <property type="protein sequence ID" value="HJA85618.1"/>
    <property type="molecule type" value="Genomic_DNA"/>
</dbReference>
<dbReference type="Pfam" id="PF12704">
    <property type="entry name" value="MacB_PCD"/>
    <property type="match status" value="1"/>
</dbReference>
<dbReference type="AlphaFoldDB" id="A0A9D2HWW1"/>
<evidence type="ECO:0000256" key="6">
    <source>
        <dbReference type="SAM" id="Phobius"/>
    </source>
</evidence>
<evidence type="ECO:0000256" key="1">
    <source>
        <dbReference type="ARBA" id="ARBA00004651"/>
    </source>
</evidence>
<gene>
    <name evidence="9" type="ORF">H9950_05410</name>
</gene>
<accession>A0A9D2HWW1</accession>
<name>A0A9D2HWW1_9BACE</name>
<reference evidence="9" key="1">
    <citation type="journal article" date="2021" name="PeerJ">
        <title>Extensive microbial diversity within the chicken gut microbiome revealed by metagenomics and culture.</title>
        <authorList>
            <person name="Gilroy R."/>
            <person name="Ravi A."/>
            <person name="Getino M."/>
            <person name="Pursley I."/>
            <person name="Horton D.L."/>
            <person name="Alikhan N.F."/>
            <person name="Baker D."/>
            <person name="Gharbi K."/>
            <person name="Hall N."/>
            <person name="Watson M."/>
            <person name="Adriaenssens E.M."/>
            <person name="Foster-Nyarko E."/>
            <person name="Jarju S."/>
            <person name="Secka A."/>
            <person name="Antonio M."/>
            <person name="Oren A."/>
            <person name="Chaudhuri R.R."/>
            <person name="La Ragione R."/>
            <person name="Hildebrand F."/>
            <person name="Pallen M.J."/>
        </authorList>
    </citation>
    <scope>NUCLEOTIDE SEQUENCE</scope>
    <source>
        <strain evidence="9">ChiHjej12B11-9795</strain>
    </source>
</reference>